<dbReference type="RefSeq" id="WP_209651034.1">
    <property type="nucleotide sequence ID" value="NZ_JBEPNV010000005.1"/>
</dbReference>
<reference evidence="2 3" key="1">
    <citation type="submission" date="2024-06" db="EMBL/GenBank/DDBJ databases">
        <title>Genomics of switchgrass bacterial isolates.</title>
        <authorList>
            <person name="Shade A."/>
        </authorList>
    </citation>
    <scope>NUCLEOTIDE SEQUENCE [LARGE SCALE GENOMIC DNA]</scope>
    <source>
        <strain evidence="2 3">PvP084</strain>
    </source>
</reference>
<evidence type="ECO:0000313" key="3">
    <source>
        <dbReference type="Proteomes" id="UP001549119"/>
    </source>
</evidence>
<evidence type="ECO:0000313" key="2">
    <source>
        <dbReference type="EMBL" id="MET3870111.1"/>
    </source>
</evidence>
<dbReference type="InterPro" id="IPR002109">
    <property type="entry name" value="Glutaredoxin"/>
</dbReference>
<sequence length="87" mass="9354">MPAIRIYGQPDCIWCARAKALCENRAYDHSYADMKADPGARAYVAGRVGSETFTAPQIFVGERLIGGFTQLALADNDGSLQQMIAGA</sequence>
<dbReference type="PROSITE" id="PS51354">
    <property type="entry name" value="GLUTAREDOXIN_2"/>
    <property type="match status" value="1"/>
</dbReference>
<accession>A0ABV2NUK2</accession>
<dbReference type="Gene3D" id="3.40.30.10">
    <property type="entry name" value="Glutaredoxin"/>
    <property type="match status" value="1"/>
</dbReference>
<dbReference type="Pfam" id="PF00462">
    <property type="entry name" value="Glutaredoxin"/>
    <property type="match status" value="1"/>
</dbReference>
<evidence type="ECO:0000259" key="1">
    <source>
        <dbReference type="Pfam" id="PF00462"/>
    </source>
</evidence>
<name>A0ABV2NUK2_9HYPH</name>
<feature type="domain" description="Glutaredoxin" evidence="1">
    <location>
        <begin position="5"/>
        <end position="65"/>
    </location>
</feature>
<comment type="caution">
    <text evidence="2">The sequence shown here is derived from an EMBL/GenBank/DDBJ whole genome shotgun (WGS) entry which is preliminary data.</text>
</comment>
<dbReference type="InterPro" id="IPR036249">
    <property type="entry name" value="Thioredoxin-like_sf"/>
</dbReference>
<dbReference type="Proteomes" id="UP001549119">
    <property type="component" value="Unassembled WGS sequence"/>
</dbReference>
<dbReference type="SUPFAM" id="SSF52833">
    <property type="entry name" value="Thioredoxin-like"/>
    <property type="match status" value="1"/>
</dbReference>
<keyword evidence="3" id="KW-1185">Reference proteome</keyword>
<protein>
    <submittedName>
        <fullName evidence="2">Glutaredoxin 1</fullName>
    </submittedName>
</protein>
<gene>
    <name evidence="2" type="ORF">ABIC20_007496</name>
</gene>
<proteinExistence type="predicted"/>
<organism evidence="2 3">
    <name type="scientific">Methylobacterium radiotolerans</name>
    <dbReference type="NCBI Taxonomy" id="31998"/>
    <lineage>
        <taxon>Bacteria</taxon>
        <taxon>Pseudomonadati</taxon>
        <taxon>Pseudomonadota</taxon>
        <taxon>Alphaproteobacteria</taxon>
        <taxon>Hyphomicrobiales</taxon>
        <taxon>Methylobacteriaceae</taxon>
        <taxon>Methylobacterium</taxon>
    </lineage>
</organism>
<dbReference type="EMBL" id="JBEPNW010000008">
    <property type="protein sequence ID" value="MET3870111.1"/>
    <property type="molecule type" value="Genomic_DNA"/>
</dbReference>